<dbReference type="Gene3D" id="3.20.20.80">
    <property type="entry name" value="Glycosidases"/>
    <property type="match status" value="1"/>
</dbReference>
<dbReference type="EMBL" id="VSSQ01029166">
    <property type="protein sequence ID" value="MPM79176.1"/>
    <property type="molecule type" value="Genomic_DNA"/>
</dbReference>
<protein>
    <submittedName>
        <fullName evidence="1">Glycogen operon protein GlgX</fullName>
        <ecNumber evidence="1">3.2.1.-</ecNumber>
    </submittedName>
</protein>
<gene>
    <name evidence="1" type="primary">glgX_3</name>
    <name evidence="1" type="ORF">SDC9_126209</name>
</gene>
<keyword evidence="1" id="KW-0378">Hydrolase</keyword>
<evidence type="ECO:0000313" key="1">
    <source>
        <dbReference type="EMBL" id="MPM79176.1"/>
    </source>
</evidence>
<reference evidence="1" key="1">
    <citation type="submission" date="2019-08" db="EMBL/GenBank/DDBJ databases">
        <authorList>
            <person name="Kucharzyk K."/>
            <person name="Murdoch R.W."/>
            <person name="Higgins S."/>
            <person name="Loffler F."/>
        </authorList>
    </citation>
    <scope>NUCLEOTIDE SEQUENCE</scope>
</reference>
<dbReference type="InterPro" id="IPR017853">
    <property type="entry name" value="GH"/>
</dbReference>
<accession>A0A645CQ23</accession>
<dbReference type="SUPFAM" id="SSF51011">
    <property type="entry name" value="Glycosyl hydrolase domain"/>
    <property type="match status" value="1"/>
</dbReference>
<name>A0A645CQ23_9ZZZZ</name>
<dbReference type="AlphaFoldDB" id="A0A645CQ23"/>
<dbReference type="PANTHER" id="PTHR43002">
    <property type="entry name" value="GLYCOGEN DEBRANCHING ENZYME"/>
    <property type="match status" value="1"/>
</dbReference>
<proteinExistence type="predicted"/>
<comment type="caution">
    <text evidence="1">The sequence shown here is derived from an EMBL/GenBank/DDBJ whole genome shotgun (WGS) entry which is preliminary data.</text>
</comment>
<dbReference type="EC" id="3.2.1.-" evidence="1"/>
<sequence>MRNLIATLLLSRGVPMITAGDEMGRTQLGNNNAYCQDNPTSWIDWKLAEEWSELTKLTTELTELRASSRLLNYDDYLYRSEILDAHGQSLQRYNLAWMNGYSGEMQAHDWQDDGRRLLGMYLSSRTEAMLIWFYSGAHPIQIVMPSGPWGWDYKIVSSTADPGELPTISLLPGDSMALPGRTVAVMKVKVPSDAKTLRRAIASLTRSRGSKH</sequence>
<dbReference type="SUPFAM" id="SSF51445">
    <property type="entry name" value="(Trans)glycosidases"/>
    <property type="match status" value="1"/>
</dbReference>
<keyword evidence="1" id="KW-0326">Glycosidase</keyword>
<dbReference type="InterPro" id="IPR013780">
    <property type="entry name" value="Glyco_hydro_b"/>
</dbReference>
<organism evidence="1">
    <name type="scientific">bioreactor metagenome</name>
    <dbReference type="NCBI Taxonomy" id="1076179"/>
    <lineage>
        <taxon>unclassified sequences</taxon>
        <taxon>metagenomes</taxon>
        <taxon>ecological metagenomes</taxon>
    </lineage>
</organism>
<dbReference type="GO" id="GO:0016798">
    <property type="term" value="F:hydrolase activity, acting on glycosyl bonds"/>
    <property type="evidence" value="ECO:0007669"/>
    <property type="project" value="UniProtKB-KW"/>
</dbReference>
<dbReference type="Gene3D" id="2.60.40.1180">
    <property type="entry name" value="Golgi alpha-mannosidase II"/>
    <property type="match status" value="1"/>
</dbReference>